<feature type="coiled-coil region" evidence="1">
    <location>
        <begin position="237"/>
        <end position="314"/>
    </location>
</feature>
<dbReference type="InterPro" id="IPR021750">
    <property type="entry name" value="Sid4-like"/>
</dbReference>
<evidence type="ECO:0000256" key="2">
    <source>
        <dbReference type="SAM" id="MobiDB-lite"/>
    </source>
</evidence>
<evidence type="ECO:0000256" key="1">
    <source>
        <dbReference type="SAM" id="Coils"/>
    </source>
</evidence>
<sequence length="864" mass="99666">MLSPSAKRRVNIIGNQSDPNQEEKFDYTDSEFELTLERQSSQSPLKFNDFMDTLVGKKRLLAEAEQFDKGNSITLPQIEGTQLKGVPTENLKEYGNIASHSPILKEQELNKVSEANNDSHKMIHVNNPSVQVSKTHYFNNGKEHIIEDPLLVQSTPLSKVKQIQLDGNVFDNAQPKDLLKEKLQVSRKQSLVENDGSIEKNSNGLRDELCKFKEDLADINKVRFEQDDELRKLMMGLSEKDLELSQLKKKYSSLVENMQEDKDLAQKSEKELHIKIEMLSQRLEVQEKNYTEIIENLKKELEATKSLQAGLVNKSLLQKAEADLAKKDEEIKIRIESLENDFSAKEESLLKRVELMEDSIKSKNVENEDLSARLSKSDSEKEALSQELLECKNQEQILNKRIEEFQQNEEKFVNKERDLNNTIQELSDQEGRLNTKVEELIAKESELNNTVTNLNERLRELSNKELEQNSTVEKLSQKLTEEISIEQNLKNEINLLKAELDNKKTLEVNLADLDAKFALLESEHKRLIEFISNLTLFNTSIGNHLMKLFDESESIEKCELWLKSLKIVGFKTENDEQHLKELQNFIENDLKISLKEKTQEITGLQAELRDKNSKINDLLDKISDIQESKEELITLRDQLTSEVSSLKSQICKSELSVKEDSFKNLTEQNLSLLQRINALTNELSEKTTQVKGLTLELQNEKEISSNMRNSVAHLETTLTKLRKTYDKVRGNISDRITSESLSNTHTHMDKQSYEKLELDRVDNLSLVQCENTIKNIVALLDIPYSKLATKLPLVNIMLRYEKTICFHFANRIHNLIFHQEIDSKAYTKIALENYWSHRNAKAIQHPLEKCLNDLYKSVAERLLV</sequence>
<protein>
    <submittedName>
        <fullName evidence="3">Golgin IMH1</fullName>
    </submittedName>
</protein>
<reference evidence="3 4" key="1">
    <citation type="submission" date="2016-03" db="EMBL/GenBank/DDBJ databases">
        <title>How can Kluyveromyces marxianus grow so fast - potential evolutionary course in Saccharomyces Complex revealed by comparative genomics.</title>
        <authorList>
            <person name="Mo W."/>
            <person name="Lu W."/>
            <person name="Yang X."/>
            <person name="Qi J."/>
            <person name="Lv H."/>
        </authorList>
    </citation>
    <scope>NUCLEOTIDE SEQUENCE [LARGE SCALE GENOMIC DNA]</scope>
    <source>
        <strain evidence="3 4">FIM1</strain>
    </source>
</reference>
<dbReference type="Proteomes" id="UP000422736">
    <property type="component" value="Chromosome 5"/>
</dbReference>
<feature type="compositionally biased region" description="Basic residues" evidence="2">
    <location>
        <begin position="1"/>
        <end position="10"/>
    </location>
</feature>
<dbReference type="Pfam" id="PF11778">
    <property type="entry name" value="SID"/>
    <property type="match status" value="1"/>
</dbReference>
<keyword evidence="4" id="KW-1185">Reference proteome</keyword>
<name>A0ABX6EYX1_KLUMA</name>
<feature type="region of interest" description="Disordered" evidence="2">
    <location>
        <begin position="1"/>
        <end position="24"/>
    </location>
</feature>
<dbReference type="EMBL" id="CP015058">
    <property type="protein sequence ID" value="QGN16977.1"/>
    <property type="molecule type" value="Genomic_DNA"/>
</dbReference>
<organism evidence="3 4">
    <name type="scientific">Kluyveromyces marxianus</name>
    <name type="common">Yeast</name>
    <name type="synonym">Candida kefyr</name>
    <dbReference type="NCBI Taxonomy" id="4911"/>
    <lineage>
        <taxon>Eukaryota</taxon>
        <taxon>Fungi</taxon>
        <taxon>Dikarya</taxon>
        <taxon>Ascomycota</taxon>
        <taxon>Saccharomycotina</taxon>
        <taxon>Saccharomycetes</taxon>
        <taxon>Saccharomycetales</taxon>
        <taxon>Saccharomycetaceae</taxon>
        <taxon>Kluyveromyces</taxon>
    </lineage>
</organism>
<evidence type="ECO:0000313" key="4">
    <source>
        <dbReference type="Proteomes" id="UP000422736"/>
    </source>
</evidence>
<gene>
    <name evidence="3" type="primary">CNM67</name>
    <name evidence="3" type="ORF">FIM1_3704</name>
</gene>
<accession>A0ABX6EYX1</accession>
<keyword evidence="1" id="KW-0175">Coiled coil</keyword>
<proteinExistence type="predicted"/>
<feature type="coiled-coil region" evidence="1">
    <location>
        <begin position="353"/>
        <end position="523"/>
    </location>
</feature>
<feature type="coiled-coil region" evidence="1">
    <location>
        <begin position="587"/>
        <end position="696"/>
    </location>
</feature>
<evidence type="ECO:0000313" key="3">
    <source>
        <dbReference type="EMBL" id="QGN16977.1"/>
    </source>
</evidence>
<dbReference type="Gene3D" id="1.10.287.1490">
    <property type="match status" value="1"/>
</dbReference>